<gene>
    <name evidence="3" type="ORF">Acr_01g0005530</name>
</gene>
<dbReference type="AlphaFoldDB" id="A0A7J0E2M7"/>
<name>A0A7J0E2M7_9ERIC</name>
<comment type="caution">
    <text evidence="3">The sequence shown here is derived from an EMBL/GenBank/DDBJ whole genome shotgun (WGS) entry which is preliminary data.</text>
</comment>
<evidence type="ECO:0000313" key="3">
    <source>
        <dbReference type="EMBL" id="GFY80744.1"/>
    </source>
</evidence>
<keyword evidence="4" id="KW-1185">Reference proteome</keyword>
<feature type="signal peptide" evidence="2">
    <location>
        <begin position="1"/>
        <end position="23"/>
    </location>
</feature>
<feature type="chain" id="PRO_5029521045" evidence="2">
    <location>
        <begin position="24"/>
        <end position="157"/>
    </location>
</feature>
<feature type="compositionally biased region" description="Acidic residues" evidence="1">
    <location>
        <begin position="79"/>
        <end position="96"/>
    </location>
</feature>
<protein>
    <submittedName>
        <fullName evidence="3">Uncharacterized protein</fullName>
    </submittedName>
</protein>
<evidence type="ECO:0000313" key="4">
    <source>
        <dbReference type="Proteomes" id="UP000585474"/>
    </source>
</evidence>
<accession>A0A7J0E2M7</accession>
<proteinExistence type="predicted"/>
<reference evidence="3 4" key="1">
    <citation type="submission" date="2019-07" db="EMBL/GenBank/DDBJ databases">
        <title>De Novo Assembly of kiwifruit Actinidia rufa.</title>
        <authorList>
            <person name="Sugita-Konishi S."/>
            <person name="Sato K."/>
            <person name="Mori E."/>
            <person name="Abe Y."/>
            <person name="Kisaki G."/>
            <person name="Hamano K."/>
            <person name="Suezawa K."/>
            <person name="Otani M."/>
            <person name="Fukuda T."/>
            <person name="Manabe T."/>
            <person name="Gomi K."/>
            <person name="Tabuchi M."/>
            <person name="Akimitsu K."/>
            <person name="Kataoka I."/>
        </authorList>
    </citation>
    <scope>NUCLEOTIDE SEQUENCE [LARGE SCALE GENOMIC DNA]</scope>
    <source>
        <strain evidence="4">cv. Fuchu</strain>
    </source>
</reference>
<sequence>MSMVKNNISNVMALGILLWTVRTKRNTKGSKVLIVTWSDSEKEEESDSGDEIENYTAFMTSAVKTTKTSSKALDTEKSDESDDVVGSVEEESDDEDITLEDKVQKLETELANAHLSFKKFDADSQKIDEIWNAQRISFDMTRNWIQREGNDIFPTNK</sequence>
<dbReference type="Proteomes" id="UP000585474">
    <property type="component" value="Unassembled WGS sequence"/>
</dbReference>
<evidence type="ECO:0000256" key="1">
    <source>
        <dbReference type="SAM" id="MobiDB-lite"/>
    </source>
</evidence>
<dbReference type="EMBL" id="BJWL01000001">
    <property type="protein sequence ID" value="GFY80744.1"/>
    <property type="molecule type" value="Genomic_DNA"/>
</dbReference>
<organism evidence="3 4">
    <name type="scientific">Actinidia rufa</name>
    <dbReference type="NCBI Taxonomy" id="165716"/>
    <lineage>
        <taxon>Eukaryota</taxon>
        <taxon>Viridiplantae</taxon>
        <taxon>Streptophyta</taxon>
        <taxon>Embryophyta</taxon>
        <taxon>Tracheophyta</taxon>
        <taxon>Spermatophyta</taxon>
        <taxon>Magnoliopsida</taxon>
        <taxon>eudicotyledons</taxon>
        <taxon>Gunneridae</taxon>
        <taxon>Pentapetalae</taxon>
        <taxon>asterids</taxon>
        <taxon>Ericales</taxon>
        <taxon>Actinidiaceae</taxon>
        <taxon>Actinidia</taxon>
    </lineage>
</organism>
<feature type="region of interest" description="Disordered" evidence="1">
    <location>
        <begin position="68"/>
        <end position="96"/>
    </location>
</feature>
<evidence type="ECO:0000256" key="2">
    <source>
        <dbReference type="SAM" id="SignalP"/>
    </source>
</evidence>
<keyword evidence="2" id="KW-0732">Signal</keyword>